<feature type="transmembrane region" description="Helical" evidence="7">
    <location>
        <begin position="99"/>
        <end position="121"/>
    </location>
</feature>
<comment type="similarity">
    <text evidence="1">Belongs to the Lgt family.</text>
</comment>
<name>A0A0G1JJZ1_9BACT</name>
<gene>
    <name evidence="8" type="ORF">UW22_C0049G0004</name>
</gene>
<dbReference type="Pfam" id="PF01790">
    <property type="entry name" value="LGT"/>
    <property type="match status" value="1"/>
</dbReference>
<organism evidence="8 9">
    <name type="scientific">Candidatus Gottesmanbacteria bacterium GW2011_GWB1_44_11c</name>
    <dbReference type="NCBI Taxonomy" id="1618447"/>
    <lineage>
        <taxon>Bacteria</taxon>
        <taxon>Candidatus Gottesmaniibacteriota</taxon>
    </lineage>
</organism>
<dbReference type="Proteomes" id="UP000034617">
    <property type="component" value="Unassembled WGS sequence"/>
</dbReference>
<feature type="transmembrane region" description="Helical" evidence="7">
    <location>
        <begin position="210"/>
        <end position="232"/>
    </location>
</feature>
<evidence type="ECO:0000256" key="2">
    <source>
        <dbReference type="ARBA" id="ARBA00022475"/>
    </source>
</evidence>
<dbReference type="EMBL" id="LCHM01000049">
    <property type="protein sequence ID" value="KKT35724.1"/>
    <property type="molecule type" value="Genomic_DNA"/>
</dbReference>
<evidence type="ECO:0000313" key="9">
    <source>
        <dbReference type="Proteomes" id="UP000034617"/>
    </source>
</evidence>
<protein>
    <submittedName>
        <fullName evidence="8">Prolipoprotein diacylglyceryl transferase</fullName>
    </submittedName>
</protein>
<evidence type="ECO:0000313" key="8">
    <source>
        <dbReference type="EMBL" id="KKT35724.1"/>
    </source>
</evidence>
<sequence>MVFSILAWMVFSFLFWRQLRNQAVTEEHIYQLMFYGTIAACIGARLGFVSTHWQLFAGNLWIRIFTLWIQPGLSFYGGFLGGGAVMLAMSRQFHIPRSLFLDAFTTGFSSAFTWGAMAAFLDGSVVGKNTALPFGVRIAGYDGMRHPVALYEMCAVFIILLLLYLVRRVRKTSLGKAGLHALWFFFFFSIAMFCLEFMKESRVYFSGLTFNQWVCIGIFGEAVGGLITWGGGKEFLKLYIPKAYTYVRMNIGGLYAKFSKRTAE</sequence>
<keyword evidence="8" id="KW-0449">Lipoprotein</keyword>
<evidence type="ECO:0000256" key="3">
    <source>
        <dbReference type="ARBA" id="ARBA00022679"/>
    </source>
</evidence>
<evidence type="ECO:0000256" key="4">
    <source>
        <dbReference type="ARBA" id="ARBA00022692"/>
    </source>
</evidence>
<dbReference type="PANTHER" id="PTHR30589">
    <property type="entry name" value="PROLIPOPROTEIN DIACYLGLYCERYL TRANSFERASE"/>
    <property type="match status" value="1"/>
</dbReference>
<keyword evidence="5 7" id="KW-1133">Transmembrane helix</keyword>
<feature type="transmembrane region" description="Helical" evidence="7">
    <location>
        <begin position="148"/>
        <end position="166"/>
    </location>
</feature>
<dbReference type="GO" id="GO:0008961">
    <property type="term" value="F:phosphatidylglycerol-prolipoprotein diacylglyceryl transferase activity"/>
    <property type="evidence" value="ECO:0007669"/>
    <property type="project" value="InterPro"/>
</dbReference>
<evidence type="ECO:0000256" key="1">
    <source>
        <dbReference type="ARBA" id="ARBA00007150"/>
    </source>
</evidence>
<keyword evidence="2" id="KW-1003">Cell membrane</keyword>
<evidence type="ECO:0000256" key="5">
    <source>
        <dbReference type="ARBA" id="ARBA00022989"/>
    </source>
</evidence>
<comment type="caution">
    <text evidence="8">The sequence shown here is derived from an EMBL/GenBank/DDBJ whole genome shotgun (WGS) entry which is preliminary data.</text>
</comment>
<dbReference type="InterPro" id="IPR001640">
    <property type="entry name" value="Lgt"/>
</dbReference>
<reference evidence="8 9" key="1">
    <citation type="journal article" date="2015" name="Nature">
        <title>rRNA introns, odd ribosomes, and small enigmatic genomes across a large radiation of phyla.</title>
        <authorList>
            <person name="Brown C.T."/>
            <person name="Hug L.A."/>
            <person name="Thomas B.C."/>
            <person name="Sharon I."/>
            <person name="Castelle C.J."/>
            <person name="Singh A."/>
            <person name="Wilkins M.J."/>
            <person name="Williams K.H."/>
            <person name="Banfield J.F."/>
        </authorList>
    </citation>
    <scope>NUCLEOTIDE SEQUENCE [LARGE SCALE GENOMIC DNA]</scope>
</reference>
<dbReference type="PANTHER" id="PTHR30589:SF0">
    <property type="entry name" value="PHOSPHATIDYLGLYCEROL--PROLIPOPROTEIN DIACYLGLYCERYL TRANSFERASE"/>
    <property type="match status" value="1"/>
</dbReference>
<dbReference type="GO" id="GO:0005886">
    <property type="term" value="C:plasma membrane"/>
    <property type="evidence" value="ECO:0007669"/>
    <property type="project" value="InterPro"/>
</dbReference>
<dbReference type="GO" id="GO:0042158">
    <property type="term" value="P:lipoprotein biosynthetic process"/>
    <property type="evidence" value="ECO:0007669"/>
    <property type="project" value="InterPro"/>
</dbReference>
<evidence type="ECO:0000256" key="6">
    <source>
        <dbReference type="ARBA" id="ARBA00023136"/>
    </source>
</evidence>
<evidence type="ECO:0000256" key="7">
    <source>
        <dbReference type="SAM" id="Phobius"/>
    </source>
</evidence>
<feature type="transmembrane region" description="Helical" evidence="7">
    <location>
        <begin position="60"/>
        <end position="87"/>
    </location>
</feature>
<keyword evidence="6 7" id="KW-0472">Membrane</keyword>
<accession>A0A0G1JJZ1</accession>
<keyword evidence="3 8" id="KW-0808">Transferase</keyword>
<keyword evidence="4 7" id="KW-0812">Transmembrane</keyword>
<proteinExistence type="inferred from homology"/>
<dbReference type="AlphaFoldDB" id="A0A0G1JJZ1"/>
<feature type="transmembrane region" description="Helical" evidence="7">
    <location>
        <begin position="178"/>
        <end position="198"/>
    </location>
</feature>